<dbReference type="Gene3D" id="1.25.40.1050">
    <property type="match status" value="1"/>
</dbReference>
<keyword evidence="14" id="KW-0472">Membrane</keyword>
<dbReference type="FunFam" id="1.25.40.1050:FF:000002">
    <property type="entry name" value="5'-3' exoribonuclease"/>
    <property type="match status" value="1"/>
</dbReference>
<proteinExistence type="inferred from homology"/>
<evidence type="ECO:0000256" key="6">
    <source>
        <dbReference type="ARBA" id="ARBA00022801"/>
    </source>
</evidence>
<dbReference type="CDD" id="cd18673">
    <property type="entry name" value="PIN_XRN1-2-like"/>
    <property type="match status" value="1"/>
</dbReference>
<keyword evidence="5 10" id="KW-0540">Nuclease</keyword>
<dbReference type="Gene3D" id="3.40.50.12390">
    <property type="match status" value="2"/>
</dbReference>
<evidence type="ECO:0000256" key="3">
    <source>
        <dbReference type="ARBA" id="ARBA00022552"/>
    </source>
</evidence>
<dbReference type="InterPro" id="IPR017151">
    <property type="entry name" value="Xrn2/3/4"/>
</dbReference>
<evidence type="ECO:0000256" key="14">
    <source>
        <dbReference type="SAM" id="Phobius"/>
    </source>
</evidence>
<dbReference type="GO" id="GO:0004534">
    <property type="term" value="F:5'-3' RNA exonuclease activity"/>
    <property type="evidence" value="ECO:0007669"/>
    <property type="project" value="UniProtKB-UniRule"/>
</dbReference>
<keyword evidence="3" id="KW-0698">rRNA processing</keyword>
<feature type="coiled-coil region" evidence="12">
    <location>
        <begin position="528"/>
        <end position="555"/>
    </location>
</feature>
<evidence type="ECO:0000256" key="9">
    <source>
        <dbReference type="ARBA" id="ARBA00023242"/>
    </source>
</evidence>
<dbReference type="EMBL" id="JADGMS010000002">
    <property type="protein sequence ID" value="KAF9686738.1"/>
    <property type="molecule type" value="Genomic_DNA"/>
</dbReference>
<feature type="compositionally biased region" description="Basic and acidic residues" evidence="13">
    <location>
        <begin position="440"/>
        <end position="455"/>
    </location>
</feature>
<organism evidence="16 17">
    <name type="scientific">Salix dunnii</name>
    <dbReference type="NCBI Taxonomy" id="1413687"/>
    <lineage>
        <taxon>Eukaryota</taxon>
        <taxon>Viridiplantae</taxon>
        <taxon>Streptophyta</taxon>
        <taxon>Embryophyta</taxon>
        <taxon>Tracheophyta</taxon>
        <taxon>Spermatophyta</taxon>
        <taxon>Magnoliopsida</taxon>
        <taxon>eudicotyledons</taxon>
        <taxon>Gunneridae</taxon>
        <taxon>Pentapetalae</taxon>
        <taxon>rosids</taxon>
        <taxon>fabids</taxon>
        <taxon>Malpighiales</taxon>
        <taxon>Salicaceae</taxon>
        <taxon>Saliceae</taxon>
        <taxon>Salix</taxon>
    </lineage>
</organism>
<feature type="compositionally biased region" description="Basic and acidic residues" evidence="13">
    <location>
        <begin position="924"/>
        <end position="935"/>
    </location>
</feature>
<feature type="region of interest" description="Disordered" evidence="13">
    <location>
        <begin position="924"/>
        <end position="944"/>
    </location>
</feature>
<evidence type="ECO:0000256" key="10">
    <source>
        <dbReference type="PIRNR" id="PIRNR037239"/>
    </source>
</evidence>
<keyword evidence="11" id="KW-0862">Zinc</keyword>
<feature type="region of interest" description="Disordered" evidence="13">
    <location>
        <begin position="440"/>
        <end position="463"/>
    </location>
</feature>
<keyword evidence="11" id="KW-0479">Metal-binding</keyword>
<gene>
    <name evidence="16" type="ORF">SADUNF_Sadunf02G0020600</name>
</gene>
<name>A0A835N5N8_9ROSI</name>
<evidence type="ECO:0000256" key="2">
    <source>
        <dbReference type="ARBA" id="ARBA00006994"/>
    </source>
</evidence>
<dbReference type="AlphaFoldDB" id="A0A835N5N8"/>
<dbReference type="InterPro" id="IPR001878">
    <property type="entry name" value="Znf_CCHC"/>
</dbReference>
<evidence type="ECO:0000256" key="13">
    <source>
        <dbReference type="SAM" id="MobiDB-lite"/>
    </source>
</evidence>
<feature type="region of interest" description="Disordered" evidence="13">
    <location>
        <begin position="476"/>
        <end position="506"/>
    </location>
</feature>
<sequence length="1181" mass="135026">MGVPAFYRWLAEKYPLVVVDVIEEEPVVIEGVKIPVDTSRPNPNNIEYDNLYLDMNGIIHPCFHPEDRPSPTSFDEVFQCMFDYIDRLFVMVRPRKLLYMAIDGVAPRAKMNQQRSRRFRAAKDAADAAAEEERLREDFEREGRKLPPKESSQTFDSNVITPGTEFMAVLSIALQYYIHLRLNYDPGWKKIKVILSDANVPGEGEHKIMSYIRLQRNLPGYNPNTRHCLYGLDADLIMLALATHEVHFSILRERLMNHLLNVGFLFALTAFLNGMVQIVFTPGQQDKCFLCGQMGHLAAVCEGKAKRKAGEFDEKGNDVALPRKPYQFLNIWILREYLEYEFRIPNPPFEIDLERIVDDFIFICFFVGNDFLPHMPTLEIREGAINLLMAVYKKEFMVLDGYLTDGSKPNLNRVEHFIQAVGSYEDKIFQKRARLHQRQAERIKREKAQARRGDDVEPQNQPESLVAVARFHGSRLASAPTPSPYQDDRTHSQTVDGKGSSVQRHKVARLSSTANIGAAIVEAENSLEIEVHENKEELKTKLKELLREKSDVFNSKNHEEDKVKLGEPGWKERYYEEKFSAKTLEEMEEIRRDVVLRYTEGLCWVMHYYYEGVCSWQWFYPYHYAPFASDLKDLGQLDISFELGSPFKPFNQLLGVFPAASSHALPIHYRKLMTDPNSPIIDFYPTDFEVDMNGKRYAWQGIAKLPFIDESRLLAEVQKIEHTLTEEEARRNSMMFDMLFVSSSHSLSESIYILDNYCKQLTDKERAEVKERINPELSDGMNGFLSPCAGDTHPPIFRSPVVSMEDILANEVICAIYRLPDPHKHVTRPLAGVIFPKKVCIWVEMTCYQSCCLKSPLACYVFYSTENVTAKLKNLVHFSALVSICISLAFYRMMSGRSILLDVQNLTVDQGDLKPEPILWHEDSGRRPWENDRRNPPGTISGRHLGEASYRLVSNSLQPKIDRNGCDSHMHTPSPNFAAPCSPPHSFYSNGLRGQGHYGTSLPEIDYSHAGYPRSARPHMPTHYDHGYGQPYGLEGANPSYRMSRPHYERENKMSGPHPRHVYHPQEFHHNGGPRYPHGPVAHTSTGTTAYAYQGGYDAYQSYQSPGAGSHQQWGGRFPPPANHSNPRGYGHHQQSDNRFSALDYRRNKLPPQHGGANGRPQPPPGSAIQRPYPPAGYDRQ</sequence>
<dbReference type="GO" id="GO:0003723">
    <property type="term" value="F:RNA binding"/>
    <property type="evidence" value="ECO:0007669"/>
    <property type="project" value="TreeGrafter"/>
</dbReference>
<comment type="similarity">
    <text evidence="2 10">Belongs to the 5'-3' exonuclease family. XRN2/RAT1 subfamily.</text>
</comment>
<keyword evidence="17" id="KW-1185">Reference proteome</keyword>
<dbReference type="GO" id="GO:0000956">
    <property type="term" value="P:nuclear-transcribed mRNA catabolic process"/>
    <property type="evidence" value="ECO:0007669"/>
    <property type="project" value="TreeGrafter"/>
</dbReference>
<dbReference type="Pfam" id="PF03159">
    <property type="entry name" value="XRN_N"/>
    <property type="match status" value="1"/>
</dbReference>
<dbReference type="OrthoDB" id="372487at2759"/>
<evidence type="ECO:0000256" key="4">
    <source>
        <dbReference type="ARBA" id="ARBA00022664"/>
    </source>
</evidence>
<evidence type="ECO:0000313" key="16">
    <source>
        <dbReference type="EMBL" id="KAF9686738.1"/>
    </source>
</evidence>
<keyword evidence="9" id="KW-0539">Nucleus</keyword>
<feature type="region of interest" description="Disordered" evidence="13">
    <location>
        <begin position="1103"/>
        <end position="1181"/>
    </location>
</feature>
<dbReference type="GO" id="GO:0005634">
    <property type="term" value="C:nucleus"/>
    <property type="evidence" value="ECO:0007669"/>
    <property type="project" value="UniProtKB-SubCell"/>
</dbReference>
<dbReference type="GO" id="GO:0006397">
    <property type="term" value="P:mRNA processing"/>
    <property type="evidence" value="ECO:0007669"/>
    <property type="project" value="UniProtKB-UniRule"/>
</dbReference>
<dbReference type="Pfam" id="PF17846">
    <property type="entry name" value="XRN_M"/>
    <property type="match status" value="1"/>
</dbReference>
<keyword evidence="8 12" id="KW-0175">Coiled coil</keyword>
<dbReference type="FunFam" id="3.40.50.12390:FF:000003">
    <property type="entry name" value="5'-3' exoribonuclease"/>
    <property type="match status" value="1"/>
</dbReference>
<evidence type="ECO:0000259" key="15">
    <source>
        <dbReference type="PROSITE" id="PS50158"/>
    </source>
</evidence>
<evidence type="ECO:0000256" key="11">
    <source>
        <dbReference type="PROSITE-ProRule" id="PRU00047"/>
    </source>
</evidence>
<dbReference type="InterPro" id="IPR004859">
    <property type="entry name" value="Xrn1_N"/>
</dbReference>
<accession>A0A835N5N8</accession>
<feature type="transmembrane region" description="Helical" evidence="14">
    <location>
        <begin position="259"/>
        <end position="280"/>
    </location>
</feature>
<dbReference type="InterPro" id="IPR041412">
    <property type="entry name" value="Xrn1_helical"/>
</dbReference>
<dbReference type="PIRSF" id="PIRSF037239">
    <property type="entry name" value="Exonuclease_Xrn2"/>
    <property type="match status" value="1"/>
</dbReference>
<keyword evidence="4 10" id="KW-0507">mRNA processing</keyword>
<protein>
    <recommendedName>
        <fullName evidence="10">5'-3' exoribonuclease</fullName>
        <ecNumber evidence="10">3.1.13.-</ecNumber>
    </recommendedName>
</protein>
<keyword evidence="14" id="KW-1133">Transmembrane helix</keyword>
<evidence type="ECO:0000256" key="8">
    <source>
        <dbReference type="ARBA" id="ARBA00023054"/>
    </source>
</evidence>
<comment type="subcellular location">
    <subcellularLocation>
        <location evidence="1">Nucleus</location>
    </subcellularLocation>
</comment>
<dbReference type="PROSITE" id="PS50158">
    <property type="entry name" value="ZF_CCHC"/>
    <property type="match status" value="1"/>
</dbReference>
<feature type="domain" description="CCHC-type" evidence="15">
    <location>
        <begin position="287"/>
        <end position="301"/>
    </location>
</feature>
<dbReference type="GO" id="GO:0008270">
    <property type="term" value="F:zinc ion binding"/>
    <property type="evidence" value="ECO:0007669"/>
    <property type="project" value="UniProtKB-KW"/>
</dbReference>
<keyword evidence="7 10" id="KW-0269">Exonuclease</keyword>
<reference evidence="16 17" key="1">
    <citation type="submission" date="2020-10" db="EMBL/GenBank/DDBJ databases">
        <title>Plant Genome Project.</title>
        <authorList>
            <person name="Zhang R.-G."/>
        </authorList>
    </citation>
    <scope>NUCLEOTIDE SEQUENCE [LARGE SCALE GENOMIC DNA]</scope>
    <source>
        <strain evidence="16">FAFU-HL-1</strain>
        <tissue evidence="16">Leaf</tissue>
    </source>
</reference>
<evidence type="ECO:0000256" key="7">
    <source>
        <dbReference type="ARBA" id="ARBA00022839"/>
    </source>
</evidence>
<dbReference type="PANTHER" id="PTHR12341">
    <property type="entry name" value="5'-&gt;3' EXORIBONUCLEASE"/>
    <property type="match status" value="1"/>
</dbReference>
<dbReference type="InterPro" id="IPR027073">
    <property type="entry name" value="5_3_exoribonuclease"/>
</dbReference>
<evidence type="ECO:0000313" key="17">
    <source>
        <dbReference type="Proteomes" id="UP000657918"/>
    </source>
</evidence>
<evidence type="ECO:0000256" key="1">
    <source>
        <dbReference type="ARBA" id="ARBA00004123"/>
    </source>
</evidence>
<dbReference type="EC" id="3.1.13.-" evidence="10"/>
<keyword evidence="14" id="KW-0812">Transmembrane</keyword>
<keyword evidence="6 10" id="KW-0378">Hydrolase</keyword>
<dbReference type="PANTHER" id="PTHR12341:SF41">
    <property type="entry name" value="5'-3' EXORIBONUCLEASE 2"/>
    <property type="match status" value="1"/>
</dbReference>
<keyword evidence="11" id="KW-0863">Zinc-finger</keyword>
<evidence type="ECO:0000256" key="5">
    <source>
        <dbReference type="ARBA" id="ARBA00022722"/>
    </source>
</evidence>
<comment type="caution">
    <text evidence="16">The sequence shown here is derived from an EMBL/GenBank/DDBJ whole genome shotgun (WGS) entry which is preliminary data.</text>
</comment>
<dbReference type="GO" id="GO:0006364">
    <property type="term" value="P:rRNA processing"/>
    <property type="evidence" value="ECO:0007669"/>
    <property type="project" value="UniProtKB-KW"/>
</dbReference>
<evidence type="ECO:0000256" key="12">
    <source>
        <dbReference type="SAM" id="Coils"/>
    </source>
</evidence>
<comment type="function">
    <text evidence="10">Possesses 5'-&gt;3' exoribonuclease activity. Acts as an endogenous post-transcriptional gene silencing (PTGS) suppressor.</text>
</comment>
<dbReference type="Proteomes" id="UP000657918">
    <property type="component" value="Unassembled WGS sequence"/>
</dbReference>